<feature type="signal peptide" evidence="3">
    <location>
        <begin position="1"/>
        <end position="29"/>
    </location>
</feature>
<comment type="caution">
    <text evidence="4">The sequence shown here is derived from an EMBL/GenBank/DDBJ whole genome shotgun (WGS) entry which is preliminary data.</text>
</comment>
<evidence type="ECO:0000256" key="1">
    <source>
        <dbReference type="SAM" id="Coils"/>
    </source>
</evidence>
<feature type="coiled-coil region" evidence="1">
    <location>
        <begin position="40"/>
        <end position="67"/>
    </location>
</feature>
<feature type="region of interest" description="Disordered" evidence="2">
    <location>
        <begin position="71"/>
        <end position="96"/>
    </location>
</feature>
<proteinExistence type="predicted"/>
<reference evidence="4 5" key="1">
    <citation type="journal article" date="2020" name="Biotechnol. Biofuels">
        <title>New insights from the biogas microbiome by comprehensive genome-resolved metagenomics of nearly 1600 species originating from multiple anaerobic digesters.</title>
        <authorList>
            <person name="Campanaro S."/>
            <person name="Treu L."/>
            <person name="Rodriguez-R L.M."/>
            <person name="Kovalovszki A."/>
            <person name="Ziels R.M."/>
            <person name="Maus I."/>
            <person name="Zhu X."/>
            <person name="Kougias P.G."/>
            <person name="Basile A."/>
            <person name="Luo G."/>
            <person name="Schluter A."/>
            <person name="Konstantinidis K.T."/>
            <person name="Angelidaki I."/>
        </authorList>
    </citation>
    <scope>NUCLEOTIDE SEQUENCE [LARGE SCALE GENOMIC DNA]</scope>
    <source>
        <strain evidence="4">AS06rmzACSIP_256</strain>
    </source>
</reference>
<gene>
    <name evidence="4" type="ORF">GX576_06000</name>
</gene>
<accession>A0A7X7R827</accession>
<evidence type="ECO:0000256" key="2">
    <source>
        <dbReference type="SAM" id="MobiDB-lite"/>
    </source>
</evidence>
<sequence length="448" mass="48164">MQRSSRKRPRLAPGIAGILLAAGAGSGLAEEAGGDVEGQLAAQIRQIERLQRELDAQRDALDELRRTMRLEARGRGNAPAQAGSGQTETVQAPAPASAAARAAAGVGPIAQAGDEVQPVGQAPAAPERPPEVAPLFEQPGVLTAPGTTIFEPSLQYQYSSSDKIALVGYTVIPAILIGLIDVRNVKSNSFTGTLAFRRGITNRFELEARVPYVYRWDDVRAREIADPERVQNVFFKEDANGIGDVELIGRYQLNDGGGDSPYYIASLRFKTRTGKDPFEVATSVSVENARTGNVNELPTGSGFYSLTPGLTVLIPSDPAVFFGGISYQYSFKRNGVTPNLVNVDDPENYTYDEIQPGGVFGFNFGMGLALNERSSFSIGYDHLSVAKTDATFRYDGSKAEGVRVQLGSLLLGFSHRLNDKRTLNLSVGVGVTRDTPDLQLTLRVPITL</sequence>
<feature type="chain" id="PRO_5030594990" evidence="3">
    <location>
        <begin position="30"/>
        <end position="448"/>
    </location>
</feature>
<name>A0A7X7R827_9RHOO</name>
<evidence type="ECO:0000313" key="5">
    <source>
        <dbReference type="Proteomes" id="UP000536534"/>
    </source>
</evidence>
<protein>
    <submittedName>
        <fullName evidence="4">Accessory factor UbiK family protein</fullName>
    </submittedName>
</protein>
<evidence type="ECO:0000256" key="3">
    <source>
        <dbReference type="SAM" id="SignalP"/>
    </source>
</evidence>
<organism evidence="4 5">
    <name type="scientific">Thauera phenolivorans</name>
    <dbReference type="NCBI Taxonomy" id="1792543"/>
    <lineage>
        <taxon>Bacteria</taxon>
        <taxon>Pseudomonadati</taxon>
        <taxon>Pseudomonadota</taxon>
        <taxon>Betaproteobacteria</taxon>
        <taxon>Rhodocyclales</taxon>
        <taxon>Zoogloeaceae</taxon>
        <taxon>Thauera</taxon>
    </lineage>
</organism>
<evidence type="ECO:0000313" key="4">
    <source>
        <dbReference type="EMBL" id="NLF53938.1"/>
    </source>
</evidence>
<dbReference type="Proteomes" id="UP000536534">
    <property type="component" value="Unassembled WGS sequence"/>
</dbReference>
<keyword evidence="3" id="KW-0732">Signal</keyword>
<keyword evidence="1" id="KW-0175">Coiled coil</keyword>
<dbReference type="EMBL" id="JAAYYV010000159">
    <property type="protein sequence ID" value="NLF53938.1"/>
    <property type="molecule type" value="Genomic_DNA"/>
</dbReference>
<dbReference type="AlphaFoldDB" id="A0A7X7R827"/>